<proteinExistence type="predicted"/>
<dbReference type="EnsemblPlants" id="AVESA.00010b.r2.7AG1242650.1">
    <property type="protein sequence ID" value="AVESA.00010b.r2.7AG1242650.1.CDS"/>
    <property type="gene ID" value="AVESA.00010b.r2.7AG1242650"/>
</dbReference>
<dbReference type="Proteomes" id="UP001732700">
    <property type="component" value="Chromosome 7A"/>
</dbReference>
<reference evidence="1" key="2">
    <citation type="submission" date="2025-09" db="UniProtKB">
        <authorList>
            <consortium name="EnsemblPlants"/>
        </authorList>
    </citation>
    <scope>IDENTIFICATION</scope>
</reference>
<organism evidence="1 2">
    <name type="scientific">Avena sativa</name>
    <name type="common">Oat</name>
    <dbReference type="NCBI Taxonomy" id="4498"/>
    <lineage>
        <taxon>Eukaryota</taxon>
        <taxon>Viridiplantae</taxon>
        <taxon>Streptophyta</taxon>
        <taxon>Embryophyta</taxon>
        <taxon>Tracheophyta</taxon>
        <taxon>Spermatophyta</taxon>
        <taxon>Magnoliopsida</taxon>
        <taxon>Liliopsida</taxon>
        <taxon>Poales</taxon>
        <taxon>Poaceae</taxon>
        <taxon>BOP clade</taxon>
        <taxon>Pooideae</taxon>
        <taxon>Poodae</taxon>
        <taxon>Poeae</taxon>
        <taxon>Poeae Chloroplast Group 1 (Aveneae type)</taxon>
        <taxon>Aveninae</taxon>
        <taxon>Avena</taxon>
    </lineage>
</organism>
<reference evidence="1" key="1">
    <citation type="submission" date="2021-05" db="EMBL/GenBank/DDBJ databases">
        <authorList>
            <person name="Scholz U."/>
            <person name="Mascher M."/>
            <person name="Fiebig A."/>
        </authorList>
    </citation>
    <scope>NUCLEOTIDE SEQUENCE [LARGE SCALE GENOMIC DNA]</scope>
</reference>
<evidence type="ECO:0000313" key="1">
    <source>
        <dbReference type="EnsemblPlants" id="AVESA.00010b.r2.7AG1242650.1.CDS"/>
    </source>
</evidence>
<accession>A0ACD5ZZX2</accession>
<keyword evidence="2" id="KW-1185">Reference proteome</keyword>
<sequence length="494" mass="53330">MSEEPLNTMEGRARRRASPAGVRTRPAKAEPEPSSTKRHERGMTRVAVVYYLCRNHHLEHPHLMEVPLASPQGLYLRDVISRLDALRGKGMAAKYSWSCKRRYKNGFVWHDLSEGDLLLPAQGTEYVLKGSELQLDQSTPDSRQDSITYNAKVQLPKPARQQESPRSPGSNRGWPSTSPSRAPTTDPAAPVFKEAAVPPSPPHVAVVSAMKKALPPPVLQPALLSSPSASTIGYDEQCRMPHSGSSSDSSPKTSMPSSGTCSPGLNNHMPVHDVATQTDGKARGDNTKLQQGQDMAGLTPENPEIVDESHSKRRPAGECSSGRRSSTLQSLIRAEAAGRRRGLLEDDERTATISASGRLKPANLLMRLMACAPHNPGFGLAGTSYKPPFTRLESLPSSPELSPLGVLKSGTTSTSTVRSSETESSMGSLLDSAASKLKPCSSFRGHQDGVCDEAHLLKGDSVNLSRSVSNRTLKAVSFHLEKENAIKMEKRIAS</sequence>
<evidence type="ECO:0000313" key="2">
    <source>
        <dbReference type="Proteomes" id="UP001732700"/>
    </source>
</evidence>
<name>A0ACD5ZZX2_AVESA</name>
<protein>
    <submittedName>
        <fullName evidence="1">Uncharacterized protein</fullName>
    </submittedName>
</protein>